<keyword evidence="1" id="KW-0732">Signal</keyword>
<feature type="signal peptide" evidence="1">
    <location>
        <begin position="1"/>
        <end position="22"/>
    </location>
</feature>
<proteinExistence type="predicted"/>
<protein>
    <recommendedName>
        <fullName evidence="4">DUF4352 domain-containing protein</fullName>
    </recommendedName>
</protein>
<comment type="caution">
    <text evidence="2">The sequence shown here is derived from an EMBL/GenBank/DDBJ whole genome shotgun (WGS) entry which is preliminary data.</text>
</comment>
<organism evidence="2 3">
    <name type="scientific">Polymorphospora lycopeni</name>
    <dbReference type="NCBI Taxonomy" id="3140240"/>
    <lineage>
        <taxon>Bacteria</taxon>
        <taxon>Bacillati</taxon>
        <taxon>Actinomycetota</taxon>
        <taxon>Actinomycetes</taxon>
        <taxon>Micromonosporales</taxon>
        <taxon>Micromonosporaceae</taxon>
        <taxon>Polymorphospora</taxon>
    </lineage>
</organism>
<evidence type="ECO:0000313" key="3">
    <source>
        <dbReference type="Proteomes" id="UP001582793"/>
    </source>
</evidence>
<keyword evidence="3" id="KW-1185">Reference proteome</keyword>
<evidence type="ECO:0000313" key="2">
    <source>
        <dbReference type="EMBL" id="MFB6391990.1"/>
    </source>
</evidence>
<accession>A0ABV5CJ06</accession>
<reference evidence="2 3" key="1">
    <citation type="submission" date="2024-04" db="EMBL/GenBank/DDBJ databases">
        <title>Polymorphospora sp. isolated from Baiyangdian Lake in Xiong'an New Area.</title>
        <authorList>
            <person name="Zhang X."/>
            <person name="Liu J."/>
        </authorList>
    </citation>
    <scope>NUCLEOTIDE SEQUENCE [LARGE SCALE GENOMIC DNA]</scope>
    <source>
        <strain evidence="2 3">2-325</strain>
    </source>
</reference>
<dbReference type="Proteomes" id="UP001582793">
    <property type="component" value="Unassembled WGS sequence"/>
</dbReference>
<dbReference type="RefSeq" id="WP_375732874.1">
    <property type="nucleotide sequence ID" value="NZ_JBCGDC010000005.1"/>
</dbReference>
<feature type="chain" id="PRO_5046043995" description="DUF4352 domain-containing protein" evidence="1">
    <location>
        <begin position="23"/>
        <end position="174"/>
    </location>
</feature>
<sequence length="174" mass="17545">MPGHRLLATALLMLVLPLAACGAGRPATGTAGPTPGYILEIPLTVAPGTAWMGGEPFTLASEITVATGEPVVVLPGTAGAGHTTAVRFAVTITNRRPEPLDVSDAVVRANVGAARTPATLADGAGPGFRGVVEPGRQQTVDLTFSVPTGDLSLIEVRVTPAARMGTALFQGSVD</sequence>
<dbReference type="EMBL" id="JBCGDC010000005">
    <property type="protein sequence ID" value="MFB6391990.1"/>
    <property type="molecule type" value="Genomic_DNA"/>
</dbReference>
<name>A0ABV5CJ06_9ACTN</name>
<evidence type="ECO:0008006" key="4">
    <source>
        <dbReference type="Google" id="ProtNLM"/>
    </source>
</evidence>
<evidence type="ECO:0000256" key="1">
    <source>
        <dbReference type="SAM" id="SignalP"/>
    </source>
</evidence>
<gene>
    <name evidence="2" type="ORF">AAFH96_02570</name>
</gene>